<dbReference type="Proteomes" id="UP000326881">
    <property type="component" value="Chromosome"/>
</dbReference>
<reference evidence="2 3" key="1">
    <citation type="submission" date="2019-08" db="EMBL/GenBank/DDBJ databases">
        <title>Prosopis cineraria nodule microbiome.</title>
        <authorList>
            <person name="Ali R."/>
            <person name="Chaluvadi S.R."/>
            <person name="Wang X."/>
        </authorList>
    </citation>
    <scope>NUCLEOTIDE SEQUENCE [LARGE SCALE GENOMIC DNA]</scope>
    <source>
        <strain evidence="2 3">BG7</strain>
    </source>
</reference>
<evidence type="ECO:0000259" key="1">
    <source>
        <dbReference type="Pfam" id="PF00561"/>
    </source>
</evidence>
<dbReference type="GO" id="GO:0016020">
    <property type="term" value="C:membrane"/>
    <property type="evidence" value="ECO:0007669"/>
    <property type="project" value="TreeGrafter"/>
</dbReference>
<dbReference type="InterPro" id="IPR000073">
    <property type="entry name" value="AB_hydrolase_1"/>
</dbReference>
<evidence type="ECO:0000313" key="2">
    <source>
        <dbReference type="EMBL" id="QFY59567.1"/>
    </source>
</evidence>
<sequence>MEDVANAGFVQLQVSAEDGLALSLRDYPARPDGNPQSVPIVCLPGLTRNARDFHQLALALSQDRLAAHRVIAVDYRGRGLSAWDANKANYSIAVEARDVLTVCDHLGIERAIFIGTSRGGLILHIFAAMRPALLAGVVLNDIGPVIEATGLMRIRDYLNRGGSPADWNEAVAALQANHGRYFPALNPEDWREMADAIYRVIDDRIVPDVDPAIAEALLTIDFNKPLPDLWQQFDAFQQIPLLVIRGEHSDLLSEKTVEEMRARNPGITTRVAEGQGHAPLLHLAPAYSELSRFLASR</sequence>
<dbReference type="RefSeq" id="WP_153269925.1">
    <property type="nucleotide sequence ID" value="NZ_CP043498.1"/>
</dbReference>
<dbReference type="Pfam" id="PF00561">
    <property type="entry name" value="Abhydrolase_1"/>
    <property type="match status" value="1"/>
</dbReference>
<name>A0A5Q0C696_9HYPH</name>
<proteinExistence type="predicted"/>
<dbReference type="AlphaFoldDB" id="A0A5Q0C696"/>
<feature type="domain" description="AB hydrolase-1" evidence="1">
    <location>
        <begin position="39"/>
        <end position="280"/>
    </location>
</feature>
<protein>
    <submittedName>
        <fullName evidence="2">Alpha/beta hydrolase</fullName>
    </submittedName>
</protein>
<accession>A0A5Q0C696</accession>
<dbReference type="Gene3D" id="3.40.50.1820">
    <property type="entry name" value="alpha/beta hydrolase"/>
    <property type="match status" value="1"/>
</dbReference>
<dbReference type="EMBL" id="CP043498">
    <property type="protein sequence ID" value="QFY59567.1"/>
    <property type="molecule type" value="Genomic_DNA"/>
</dbReference>
<dbReference type="KEGG" id="rgr:FZ934_03430"/>
<dbReference type="InterPro" id="IPR050266">
    <property type="entry name" value="AB_hydrolase_sf"/>
</dbReference>
<dbReference type="OrthoDB" id="9791366at2"/>
<dbReference type="GO" id="GO:0016787">
    <property type="term" value="F:hydrolase activity"/>
    <property type="evidence" value="ECO:0007669"/>
    <property type="project" value="UniProtKB-KW"/>
</dbReference>
<dbReference type="InterPro" id="IPR029058">
    <property type="entry name" value="AB_hydrolase_fold"/>
</dbReference>
<organism evidence="2 3">
    <name type="scientific">Rhizobium grahamii</name>
    <dbReference type="NCBI Taxonomy" id="1120045"/>
    <lineage>
        <taxon>Bacteria</taxon>
        <taxon>Pseudomonadati</taxon>
        <taxon>Pseudomonadota</taxon>
        <taxon>Alphaproteobacteria</taxon>
        <taxon>Hyphomicrobiales</taxon>
        <taxon>Rhizobiaceae</taxon>
        <taxon>Rhizobium/Agrobacterium group</taxon>
        <taxon>Rhizobium</taxon>
    </lineage>
</organism>
<dbReference type="PANTHER" id="PTHR43798">
    <property type="entry name" value="MONOACYLGLYCEROL LIPASE"/>
    <property type="match status" value="1"/>
</dbReference>
<dbReference type="SUPFAM" id="SSF53474">
    <property type="entry name" value="alpha/beta-Hydrolases"/>
    <property type="match status" value="1"/>
</dbReference>
<gene>
    <name evidence="2" type="ORF">FZ934_03430</name>
</gene>
<evidence type="ECO:0000313" key="3">
    <source>
        <dbReference type="Proteomes" id="UP000326881"/>
    </source>
</evidence>
<keyword evidence="3" id="KW-1185">Reference proteome</keyword>
<dbReference type="PANTHER" id="PTHR43798:SF33">
    <property type="entry name" value="HYDROLASE, PUTATIVE (AFU_ORTHOLOGUE AFUA_2G14860)-RELATED"/>
    <property type="match status" value="1"/>
</dbReference>
<keyword evidence="2" id="KW-0378">Hydrolase</keyword>